<proteinExistence type="predicted"/>
<feature type="transmembrane region" description="Helical" evidence="1">
    <location>
        <begin position="129"/>
        <end position="151"/>
    </location>
</feature>
<feature type="transmembrane region" description="Helical" evidence="1">
    <location>
        <begin position="157"/>
        <end position="175"/>
    </location>
</feature>
<evidence type="ECO:0000256" key="1">
    <source>
        <dbReference type="SAM" id="Phobius"/>
    </source>
</evidence>
<reference evidence="2" key="2">
    <citation type="journal article" date="2021" name="PeerJ">
        <title>Extensive microbial diversity within the chicken gut microbiome revealed by metagenomics and culture.</title>
        <authorList>
            <person name="Gilroy R."/>
            <person name="Ravi A."/>
            <person name="Getino M."/>
            <person name="Pursley I."/>
            <person name="Horton D.L."/>
            <person name="Alikhan N.F."/>
            <person name="Baker D."/>
            <person name="Gharbi K."/>
            <person name="Hall N."/>
            <person name="Watson M."/>
            <person name="Adriaenssens E.M."/>
            <person name="Foster-Nyarko E."/>
            <person name="Jarju S."/>
            <person name="Secka A."/>
            <person name="Antonio M."/>
            <person name="Oren A."/>
            <person name="Chaudhuri R.R."/>
            <person name="La Ragione R."/>
            <person name="Hildebrand F."/>
            <person name="Pallen M.J."/>
        </authorList>
    </citation>
    <scope>NUCLEOTIDE SEQUENCE</scope>
    <source>
        <strain evidence="2">ChiHjej10B9-9673</strain>
    </source>
</reference>
<dbReference type="Proteomes" id="UP000824001">
    <property type="component" value="Unassembled WGS sequence"/>
</dbReference>
<accession>A0A9D1FCJ3</accession>
<feature type="transmembrane region" description="Helical" evidence="1">
    <location>
        <begin position="67"/>
        <end position="90"/>
    </location>
</feature>
<feature type="transmembrane region" description="Helical" evidence="1">
    <location>
        <begin position="96"/>
        <end position="117"/>
    </location>
</feature>
<evidence type="ECO:0000313" key="2">
    <source>
        <dbReference type="EMBL" id="HIS66259.1"/>
    </source>
</evidence>
<keyword evidence="1" id="KW-0812">Transmembrane</keyword>
<keyword evidence="1" id="KW-1133">Transmembrane helix</keyword>
<protein>
    <submittedName>
        <fullName evidence="2">Uncharacterized protein</fullName>
    </submittedName>
</protein>
<reference evidence="2" key="1">
    <citation type="submission" date="2020-10" db="EMBL/GenBank/DDBJ databases">
        <authorList>
            <person name="Gilroy R."/>
        </authorList>
    </citation>
    <scope>NUCLEOTIDE SEQUENCE</scope>
    <source>
        <strain evidence="2">ChiHjej10B9-9673</strain>
    </source>
</reference>
<keyword evidence="1" id="KW-0472">Membrane</keyword>
<evidence type="ECO:0000313" key="3">
    <source>
        <dbReference type="Proteomes" id="UP000824001"/>
    </source>
</evidence>
<dbReference type="AlphaFoldDB" id="A0A9D1FCJ3"/>
<feature type="transmembrane region" description="Helical" evidence="1">
    <location>
        <begin position="12"/>
        <end position="30"/>
    </location>
</feature>
<name>A0A9D1FCJ3_9FIRM</name>
<comment type="caution">
    <text evidence="2">The sequence shown here is derived from an EMBL/GenBank/DDBJ whole genome shotgun (WGS) entry which is preliminary data.</text>
</comment>
<organism evidence="2 3">
    <name type="scientific">Candidatus Scatomorpha merdipullorum</name>
    <dbReference type="NCBI Taxonomy" id="2840927"/>
    <lineage>
        <taxon>Bacteria</taxon>
        <taxon>Bacillati</taxon>
        <taxon>Bacillota</taxon>
        <taxon>Clostridia</taxon>
        <taxon>Eubacteriales</taxon>
        <taxon>Candidatus Scatomorpha</taxon>
    </lineage>
</organism>
<feature type="transmembrane region" description="Helical" evidence="1">
    <location>
        <begin position="36"/>
        <end position="55"/>
    </location>
</feature>
<dbReference type="EMBL" id="DVJK01000050">
    <property type="protein sequence ID" value="HIS66259.1"/>
    <property type="molecule type" value="Genomic_DNA"/>
</dbReference>
<sequence length="198" mass="20852">MEHHGASPGPCGLVAFAVACYTFVGVFSGMVGSESLLLLAAWLAGGFVVQIIVAIKELDHGELLGGNVFGFFQGFFMLTGAISSICKWLCVYVFDVAYSTVVEGFGWGACTIALILWSPAYFKNANGTFSTAIIFTDIALIGVTLNDFGILPAQLKIGVAICLFIAGTLGIYCASATQLNTAFGKTVLPLMKPLIKSK</sequence>
<gene>
    <name evidence="2" type="ORF">IAC18_01725</name>
</gene>